<dbReference type="EMBL" id="CP048617">
    <property type="protein sequence ID" value="QIB27216.1"/>
    <property type="molecule type" value="Genomic_DNA"/>
</dbReference>
<protein>
    <submittedName>
        <fullName evidence="1">Uncharacterized protein</fullName>
    </submittedName>
</protein>
<accession>A0A6P1YH33</accession>
<dbReference type="AlphaFoldDB" id="A0A6P1YH33"/>
<gene>
    <name evidence="1" type="ORF">G3A45_07920</name>
</gene>
<reference evidence="1 2" key="1">
    <citation type="submission" date="2020-02" db="EMBL/GenBank/DDBJ databases">
        <title>Thermophilic hydrogen producing bacteria, Caloranaerobacter azorensis.</title>
        <authorList>
            <person name="Baek K."/>
        </authorList>
    </citation>
    <scope>NUCLEOTIDE SEQUENCE [LARGE SCALE GENOMIC DNA]</scope>
    <source>
        <strain evidence="1 2">T3-1</strain>
    </source>
</reference>
<evidence type="ECO:0000313" key="2">
    <source>
        <dbReference type="Proteomes" id="UP000464452"/>
    </source>
</evidence>
<proteinExistence type="predicted"/>
<organism evidence="1 2">
    <name type="scientific">Caloranaerobacter azorensis</name>
    <dbReference type="NCBI Taxonomy" id="116090"/>
    <lineage>
        <taxon>Bacteria</taxon>
        <taxon>Bacillati</taxon>
        <taxon>Bacillota</taxon>
        <taxon>Tissierellia</taxon>
        <taxon>Tissierellales</taxon>
        <taxon>Thermohalobacteraceae</taxon>
        <taxon>Caloranaerobacter</taxon>
    </lineage>
</organism>
<dbReference type="Proteomes" id="UP000464452">
    <property type="component" value="Chromosome"/>
</dbReference>
<dbReference type="KEGG" id="cazo:G3A45_07920"/>
<sequence length="142" mass="16985">MTEKVNIKIVKKIKEHSHFNNYKNDYVFSENDKYIYIIFDRIPNLDLGIIFLKDDEYITFLLEKTSIEQGKKAFQIPCCAYPLFDLFNNSLQQIEWQVAIFDIITENIIFESTILCKIHSNYNQKKSIYHDTFKGSYIDIKY</sequence>
<evidence type="ECO:0000313" key="1">
    <source>
        <dbReference type="EMBL" id="QIB27216.1"/>
    </source>
</evidence>
<name>A0A6P1YH33_9FIRM</name>
<dbReference type="RefSeq" id="WP_163235081.1">
    <property type="nucleotide sequence ID" value="NZ_CP048617.1"/>
</dbReference>